<dbReference type="KEGG" id="dfa:DFA_05215"/>
<evidence type="ECO:0000256" key="3">
    <source>
        <dbReference type="ARBA" id="ARBA00023186"/>
    </source>
</evidence>
<accession>F4PNN2</accession>
<evidence type="ECO:0000256" key="1">
    <source>
        <dbReference type="ARBA" id="ARBA00004305"/>
    </source>
</evidence>
<reference evidence="6" key="1">
    <citation type="journal article" date="2011" name="Genome Res.">
        <title>Phylogeny-wide analysis of social amoeba genomes highlights ancient origins for complex intercellular communication.</title>
        <authorList>
            <person name="Heidel A.J."/>
            <person name="Lawal H.M."/>
            <person name="Felder M."/>
            <person name="Schilde C."/>
            <person name="Helps N.R."/>
            <person name="Tunggal B."/>
            <person name="Rivero F."/>
            <person name="John U."/>
            <person name="Schleicher M."/>
            <person name="Eichinger L."/>
            <person name="Platzer M."/>
            <person name="Noegel A.A."/>
            <person name="Schaap P."/>
            <person name="Gloeckner G."/>
        </authorList>
    </citation>
    <scope>NUCLEOTIDE SEQUENCE [LARGE SCALE GENOMIC DNA]</scope>
    <source>
        <strain evidence="6">SH3</strain>
    </source>
</reference>
<comment type="similarity">
    <text evidence="4">Belongs to the SDHAF2 family.</text>
</comment>
<dbReference type="HAMAP" id="MF_03057">
    <property type="entry name" value="SDHAF2"/>
    <property type="match status" value="1"/>
</dbReference>
<comment type="subunit">
    <text evidence="4">Interacts with the flavoprotein subunit within the SDH catalytic dimer.</text>
</comment>
<dbReference type="SUPFAM" id="SSF109910">
    <property type="entry name" value="YgfY-like"/>
    <property type="match status" value="1"/>
</dbReference>
<dbReference type="FunFam" id="1.10.150.250:FF:000002">
    <property type="entry name" value="Succinate dehydrogenase assembly factor 2, mitochondrial"/>
    <property type="match status" value="1"/>
</dbReference>
<dbReference type="GeneID" id="14875403"/>
<keyword evidence="2 4" id="KW-0496">Mitochondrion</keyword>
<evidence type="ECO:0000256" key="2">
    <source>
        <dbReference type="ARBA" id="ARBA00023128"/>
    </source>
</evidence>
<dbReference type="GO" id="GO:0006121">
    <property type="term" value="P:mitochondrial electron transport, succinate to ubiquinone"/>
    <property type="evidence" value="ECO:0007669"/>
    <property type="project" value="UniProtKB-UniRule"/>
</dbReference>
<dbReference type="PANTHER" id="PTHR12469:SF2">
    <property type="entry name" value="SUCCINATE DEHYDROGENASE ASSEMBLY FACTOR 2, MITOCHONDRIAL"/>
    <property type="match status" value="1"/>
</dbReference>
<dbReference type="InterPro" id="IPR036714">
    <property type="entry name" value="SDH_sf"/>
</dbReference>
<gene>
    <name evidence="5" type="ORF">DFA_05215</name>
</gene>
<dbReference type="PANTHER" id="PTHR12469">
    <property type="entry name" value="PROTEIN EMI5 HOMOLOG, MITOCHONDRIAL"/>
    <property type="match status" value="1"/>
</dbReference>
<dbReference type="EMBL" id="GL883008">
    <property type="protein sequence ID" value="EGG23085.1"/>
    <property type="molecule type" value="Genomic_DNA"/>
</dbReference>
<comment type="subcellular location">
    <subcellularLocation>
        <location evidence="1 4">Mitochondrion matrix</location>
    </subcellularLocation>
</comment>
<dbReference type="Gene3D" id="1.10.150.250">
    <property type="entry name" value="Flavinator of succinate dehydrogenase"/>
    <property type="match status" value="1"/>
</dbReference>
<evidence type="ECO:0000313" key="5">
    <source>
        <dbReference type="EMBL" id="EGG23085.1"/>
    </source>
</evidence>
<dbReference type="OMA" id="DIFQWIV"/>
<dbReference type="Proteomes" id="UP000007797">
    <property type="component" value="Unassembled WGS sequence"/>
</dbReference>
<keyword evidence="6" id="KW-1185">Reference proteome</keyword>
<dbReference type="InterPro" id="IPR028882">
    <property type="entry name" value="SDHAF2"/>
</dbReference>
<dbReference type="OrthoDB" id="284292at2759"/>
<dbReference type="GO" id="GO:0005759">
    <property type="term" value="C:mitochondrial matrix"/>
    <property type="evidence" value="ECO:0007669"/>
    <property type="project" value="UniProtKB-SubCell"/>
</dbReference>
<dbReference type="GO" id="GO:0006099">
    <property type="term" value="P:tricarboxylic acid cycle"/>
    <property type="evidence" value="ECO:0007669"/>
    <property type="project" value="TreeGrafter"/>
</dbReference>
<proteinExistence type="inferred from homology"/>
<keyword evidence="3 4" id="KW-0143">Chaperone</keyword>
<dbReference type="Pfam" id="PF03937">
    <property type="entry name" value="Sdh5"/>
    <property type="match status" value="1"/>
</dbReference>
<dbReference type="InterPro" id="IPR005631">
    <property type="entry name" value="SDH"/>
</dbReference>
<protein>
    <recommendedName>
        <fullName evidence="4">Succinate dehydrogenase assembly factor 2, mitochondrial</fullName>
        <shortName evidence="4">SDH assembly factor 2</shortName>
        <shortName evidence="4">SDHAF2</shortName>
    </recommendedName>
</protein>
<evidence type="ECO:0000256" key="4">
    <source>
        <dbReference type="HAMAP-Rule" id="MF_03057"/>
    </source>
</evidence>
<dbReference type="GO" id="GO:0034553">
    <property type="term" value="P:mitochondrial respiratory chain complex II assembly"/>
    <property type="evidence" value="ECO:0007669"/>
    <property type="project" value="TreeGrafter"/>
</dbReference>
<dbReference type="AlphaFoldDB" id="F4PNN2"/>
<dbReference type="STRING" id="1054147.F4PNN2"/>
<organism evidence="5 6">
    <name type="scientific">Cavenderia fasciculata</name>
    <name type="common">Slime mold</name>
    <name type="synonym">Dictyostelium fasciculatum</name>
    <dbReference type="NCBI Taxonomy" id="261658"/>
    <lineage>
        <taxon>Eukaryota</taxon>
        <taxon>Amoebozoa</taxon>
        <taxon>Evosea</taxon>
        <taxon>Eumycetozoa</taxon>
        <taxon>Dictyostelia</taxon>
        <taxon>Acytosteliales</taxon>
        <taxon>Cavenderiaceae</taxon>
        <taxon>Cavenderia</taxon>
    </lineage>
</organism>
<comment type="function">
    <text evidence="4">Plays an essential role in the assembly of succinate dehydrogenase (SDH), an enzyme complex (also referred to as respiratory complex II) that is a component of both the tricarboxylic acid (TCA) cycle and the mitochondrial electron transport chain, and which couples the oxidation of succinate to fumarate with the reduction of ubiquinone (coenzyme Q) to ubiquinol. Required for flavinylation (covalent attachment of FAD) of the flavoprotein subunit of the SDH catalytic dimer.</text>
</comment>
<dbReference type="RefSeq" id="XP_004360936.1">
    <property type="nucleotide sequence ID" value="XM_004360879.1"/>
</dbReference>
<evidence type="ECO:0000313" key="6">
    <source>
        <dbReference type="Proteomes" id="UP000007797"/>
    </source>
</evidence>
<sequence length="145" mass="16685">MSIYKGLTRLLSTSSSSTQSIIINNNRCLYNSTNRYFSTTTTTTTVDYNAPLSATEILRKKLLYQSKERGMLENDLLLGTFATKHLHSFTDAQLKKYDIIIQQPDPDIYNWVLSKDIVPEELDNDVMKLLQHHCQNNPLGYYNSK</sequence>
<name>F4PNN2_CACFS</name>